<dbReference type="Gene3D" id="3.40.50.850">
    <property type="entry name" value="Isochorismatase-like"/>
    <property type="match status" value="1"/>
</dbReference>
<sequence length="234" mass="26193">MHHIHIPQRVIDSVVEQRGTPHPHANLDPRTTALIVVDLQNGFMMEGVAFSLCRTAAEVVPNVNRIAQTVRRTGGRVFWIQNTHDEGCMESWSHMHDMTLPEKDAKRSEAMREGSLGHQLWAELDVQPEDERVLKTRYSAFIQGSSDLPERLRAQGYDTVIIVGTVTNVCCESSARDAMMLNFRTIMVSDANAAHTDEEHNATLVSFYLTFGDVMTTDFLIACLEQNANDALAP</sequence>
<reference evidence="3 4" key="1">
    <citation type="journal article" date="2014" name="Nature">
        <title>An environmental bacterial taxon with a large and distinct metabolic repertoire.</title>
        <authorList>
            <person name="Wilson M.C."/>
            <person name="Mori T."/>
            <person name="Ruckert C."/>
            <person name="Uria A.R."/>
            <person name="Helf M.J."/>
            <person name="Takada K."/>
            <person name="Gernert C."/>
            <person name="Steffens U.A."/>
            <person name="Heycke N."/>
            <person name="Schmitt S."/>
            <person name="Rinke C."/>
            <person name="Helfrich E.J."/>
            <person name="Brachmann A.O."/>
            <person name="Gurgui C."/>
            <person name="Wakimoto T."/>
            <person name="Kracht M."/>
            <person name="Crusemann M."/>
            <person name="Hentschel U."/>
            <person name="Abe I."/>
            <person name="Matsunaga S."/>
            <person name="Kalinowski J."/>
            <person name="Takeyama H."/>
            <person name="Piel J."/>
        </authorList>
    </citation>
    <scope>NUCLEOTIDE SEQUENCE [LARGE SCALE GENOMIC DNA]</scope>
    <source>
        <strain evidence="4">TSY2</strain>
    </source>
</reference>
<dbReference type="PANTHER" id="PTHR43540">
    <property type="entry name" value="PEROXYUREIDOACRYLATE/UREIDOACRYLATE AMIDOHYDROLASE-RELATED"/>
    <property type="match status" value="1"/>
</dbReference>
<keyword evidence="4" id="KW-1185">Reference proteome</keyword>
<keyword evidence="1" id="KW-0378">Hydrolase</keyword>
<dbReference type="PANTHER" id="PTHR43540:SF6">
    <property type="entry name" value="ISOCHORISMATASE-LIKE DOMAIN-CONTAINING PROTEIN"/>
    <property type="match status" value="1"/>
</dbReference>
<dbReference type="Proteomes" id="UP000019140">
    <property type="component" value="Unassembled WGS sequence"/>
</dbReference>
<accession>W4M022</accession>
<dbReference type="CDD" id="cd00431">
    <property type="entry name" value="cysteine_hydrolases"/>
    <property type="match status" value="1"/>
</dbReference>
<dbReference type="GO" id="GO:0016787">
    <property type="term" value="F:hydrolase activity"/>
    <property type="evidence" value="ECO:0007669"/>
    <property type="project" value="UniProtKB-KW"/>
</dbReference>
<evidence type="ECO:0000259" key="2">
    <source>
        <dbReference type="Pfam" id="PF00857"/>
    </source>
</evidence>
<dbReference type="SUPFAM" id="SSF52499">
    <property type="entry name" value="Isochorismatase-like hydrolases"/>
    <property type="match status" value="1"/>
</dbReference>
<comment type="caution">
    <text evidence="3">The sequence shown here is derived from an EMBL/GenBank/DDBJ whole genome shotgun (WGS) entry which is preliminary data.</text>
</comment>
<dbReference type="InterPro" id="IPR036380">
    <property type="entry name" value="Isochorismatase-like_sf"/>
</dbReference>
<dbReference type="HOGENOM" id="CLU_068979_8_2_7"/>
<feature type="domain" description="Isochorismatase-like" evidence="2">
    <location>
        <begin position="32"/>
        <end position="218"/>
    </location>
</feature>
<dbReference type="PATRIC" id="fig|1429439.4.peg.5811"/>
<evidence type="ECO:0000256" key="1">
    <source>
        <dbReference type="ARBA" id="ARBA00022801"/>
    </source>
</evidence>
<proteinExistence type="predicted"/>
<evidence type="ECO:0000313" key="4">
    <source>
        <dbReference type="Proteomes" id="UP000019140"/>
    </source>
</evidence>
<protein>
    <recommendedName>
        <fullName evidence="2">Isochorismatase-like domain-containing protein</fullName>
    </recommendedName>
</protein>
<dbReference type="EMBL" id="AZHX01001473">
    <property type="protein sequence ID" value="ETX03002.1"/>
    <property type="molecule type" value="Genomic_DNA"/>
</dbReference>
<gene>
    <name evidence="3" type="ORF">ETSY2_34330</name>
</gene>
<dbReference type="InterPro" id="IPR050272">
    <property type="entry name" value="Isochorismatase-like_hydrls"/>
</dbReference>
<organism evidence="3 4">
    <name type="scientific">Candidatus Entotheonella gemina</name>
    <dbReference type="NCBI Taxonomy" id="1429439"/>
    <lineage>
        <taxon>Bacteria</taxon>
        <taxon>Pseudomonadati</taxon>
        <taxon>Nitrospinota/Tectimicrobiota group</taxon>
        <taxon>Candidatus Tectimicrobiota</taxon>
        <taxon>Candidatus Entotheonellia</taxon>
        <taxon>Candidatus Entotheonellales</taxon>
        <taxon>Candidatus Entotheonellaceae</taxon>
        <taxon>Candidatus Entotheonella</taxon>
    </lineage>
</organism>
<evidence type="ECO:0000313" key="3">
    <source>
        <dbReference type="EMBL" id="ETX03002.1"/>
    </source>
</evidence>
<dbReference type="InterPro" id="IPR000868">
    <property type="entry name" value="Isochorismatase-like_dom"/>
</dbReference>
<name>W4M022_9BACT</name>
<dbReference type="AlphaFoldDB" id="W4M022"/>
<dbReference type="Pfam" id="PF00857">
    <property type="entry name" value="Isochorismatase"/>
    <property type="match status" value="1"/>
</dbReference>